<dbReference type="Proteomes" id="UP000623419">
    <property type="component" value="Unassembled WGS sequence"/>
</dbReference>
<dbReference type="Pfam" id="PF02424">
    <property type="entry name" value="ApbE"/>
    <property type="match status" value="1"/>
</dbReference>
<dbReference type="SUPFAM" id="SSF143631">
    <property type="entry name" value="ApbE-like"/>
    <property type="match status" value="1"/>
</dbReference>
<dbReference type="RefSeq" id="WP_188660016.1">
    <property type="nucleotide sequence ID" value="NZ_BMKC01000001.1"/>
</dbReference>
<evidence type="ECO:0000256" key="3">
    <source>
        <dbReference type="ARBA" id="ARBA00011955"/>
    </source>
</evidence>
<dbReference type="GO" id="GO:0016740">
    <property type="term" value="F:transferase activity"/>
    <property type="evidence" value="ECO:0007669"/>
    <property type="project" value="UniProtKB-KW"/>
</dbReference>
<protein>
    <recommendedName>
        <fullName evidence="4 12">FAD:protein FMN transferase</fullName>
        <ecNumber evidence="3 12">2.7.1.180</ecNumber>
    </recommendedName>
    <alternativeName>
        <fullName evidence="10 12">Flavin transferase</fullName>
    </alternativeName>
</protein>
<evidence type="ECO:0000256" key="7">
    <source>
        <dbReference type="ARBA" id="ARBA00022723"/>
    </source>
</evidence>
<evidence type="ECO:0000256" key="11">
    <source>
        <dbReference type="ARBA" id="ARBA00048540"/>
    </source>
</evidence>
<sequence>MLAASLVLAGCSPPPERVEQLLVFGATAEIRLRGADPEAAQAALAELSAELNQRHREWHAWQPSDVTRINEAFAAGQAAEAPESVLELVRLAKPLSEATDGLFDPAIGGLVEAWGFHTSTYPILTPTPRDEVLAAWREDRPRIAGVQIQGRQLRADNPRTQLDFAAMAEGVAASQVVATLQRHGVHDALVNLGGDVSALVGKGSPPWRVALRDPYGGVMGTVELGNAESLFSSGNYNKFRYSAAGARQAHILDPRTGQPARGAASVVVLHTDPVLADVAASALFVAGPSGFADLARRLGLGCALMVTDENELLVTVAMNARVTLARDPVSLGPPLDLGPACTAPPSP</sequence>
<reference evidence="14" key="1">
    <citation type="journal article" date="2019" name="Int. J. Syst. Evol. Microbiol.">
        <title>The Global Catalogue of Microorganisms (GCM) 10K type strain sequencing project: providing services to taxonomists for standard genome sequencing and annotation.</title>
        <authorList>
            <consortium name="The Broad Institute Genomics Platform"/>
            <consortium name="The Broad Institute Genome Sequencing Center for Infectious Disease"/>
            <person name="Wu L."/>
            <person name="Ma J."/>
        </authorList>
    </citation>
    <scope>NUCLEOTIDE SEQUENCE [LARGE SCALE GENOMIC DNA]</scope>
    <source>
        <strain evidence="14">CGMCC 1.15905</strain>
    </source>
</reference>
<name>A0ABQ1HAY5_9GAMM</name>
<accession>A0ABQ1HAY5</accession>
<comment type="catalytic activity">
    <reaction evidence="11 12">
        <text>L-threonyl-[protein] + FAD = FMN-L-threonyl-[protein] + AMP + H(+)</text>
        <dbReference type="Rhea" id="RHEA:36847"/>
        <dbReference type="Rhea" id="RHEA-COMP:11060"/>
        <dbReference type="Rhea" id="RHEA-COMP:11061"/>
        <dbReference type="ChEBI" id="CHEBI:15378"/>
        <dbReference type="ChEBI" id="CHEBI:30013"/>
        <dbReference type="ChEBI" id="CHEBI:57692"/>
        <dbReference type="ChEBI" id="CHEBI:74257"/>
        <dbReference type="ChEBI" id="CHEBI:456215"/>
        <dbReference type="EC" id="2.7.1.180"/>
    </reaction>
</comment>
<evidence type="ECO:0000256" key="1">
    <source>
        <dbReference type="ARBA" id="ARBA00001946"/>
    </source>
</evidence>
<keyword evidence="7 12" id="KW-0479">Metal-binding</keyword>
<keyword evidence="14" id="KW-1185">Reference proteome</keyword>
<evidence type="ECO:0000256" key="9">
    <source>
        <dbReference type="ARBA" id="ARBA00022842"/>
    </source>
</evidence>
<evidence type="ECO:0000256" key="2">
    <source>
        <dbReference type="ARBA" id="ARBA00008282"/>
    </source>
</evidence>
<dbReference type="PANTHER" id="PTHR30040:SF2">
    <property type="entry name" value="FAD:PROTEIN FMN TRANSFERASE"/>
    <property type="match status" value="1"/>
</dbReference>
<comment type="similarity">
    <text evidence="2 12">Belongs to the ApbE family.</text>
</comment>
<gene>
    <name evidence="13" type="ORF">GCM10011521_01520</name>
</gene>
<evidence type="ECO:0000256" key="8">
    <source>
        <dbReference type="ARBA" id="ARBA00022827"/>
    </source>
</evidence>
<proteinExistence type="inferred from homology"/>
<comment type="caution">
    <text evidence="13">The sequence shown here is derived from an EMBL/GenBank/DDBJ whole genome shotgun (WGS) entry which is preliminary data.</text>
</comment>
<organism evidence="13 14">
    <name type="scientific">Arenimonas soli</name>
    <dbReference type="NCBI Taxonomy" id="2269504"/>
    <lineage>
        <taxon>Bacteria</taxon>
        <taxon>Pseudomonadati</taxon>
        <taxon>Pseudomonadota</taxon>
        <taxon>Gammaproteobacteria</taxon>
        <taxon>Lysobacterales</taxon>
        <taxon>Lysobacteraceae</taxon>
        <taxon>Arenimonas</taxon>
    </lineage>
</organism>
<dbReference type="InterPro" id="IPR024932">
    <property type="entry name" value="ApbE"/>
</dbReference>
<dbReference type="PANTHER" id="PTHR30040">
    <property type="entry name" value="THIAMINE BIOSYNTHESIS LIPOPROTEIN APBE"/>
    <property type="match status" value="1"/>
</dbReference>
<evidence type="ECO:0000313" key="14">
    <source>
        <dbReference type="Proteomes" id="UP000623419"/>
    </source>
</evidence>
<evidence type="ECO:0000313" key="13">
    <source>
        <dbReference type="EMBL" id="GGA67102.1"/>
    </source>
</evidence>
<keyword evidence="9 12" id="KW-0460">Magnesium</keyword>
<dbReference type="Gene3D" id="3.10.520.10">
    <property type="entry name" value="ApbE-like domains"/>
    <property type="match status" value="1"/>
</dbReference>
<evidence type="ECO:0000256" key="6">
    <source>
        <dbReference type="ARBA" id="ARBA00022679"/>
    </source>
</evidence>
<keyword evidence="8 12" id="KW-0274">FAD</keyword>
<evidence type="ECO:0000256" key="4">
    <source>
        <dbReference type="ARBA" id="ARBA00016337"/>
    </source>
</evidence>
<evidence type="ECO:0000256" key="5">
    <source>
        <dbReference type="ARBA" id="ARBA00022630"/>
    </source>
</evidence>
<keyword evidence="5 12" id="KW-0285">Flavoprotein</keyword>
<dbReference type="InterPro" id="IPR003374">
    <property type="entry name" value="ApbE-like_sf"/>
</dbReference>
<dbReference type="PIRSF" id="PIRSF006268">
    <property type="entry name" value="ApbE"/>
    <property type="match status" value="1"/>
</dbReference>
<dbReference type="EC" id="2.7.1.180" evidence="3 12"/>
<dbReference type="EMBL" id="BMKC01000001">
    <property type="protein sequence ID" value="GGA67102.1"/>
    <property type="molecule type" value="Genomic_DNA"/>
</dbReference>
<comment type="cofactor">
    <cofactor evidence="1">
        <name>Mg(2+)</name>
        <dbReference type="ChEBI" id="CHEBI:18420"/>
    </cofactor>
</comment>
<evidence type="ECO:0000256" key="10">
    <source>
        <dbReference type="ARBA" id="ARBA00031306"/>
    </source>
</evidence>
<keyword evidence="6 12" id="KW-0808">Transferase</keyword>
<evidence type="ECO:0000256" key="12">
    <source>
        <dbReference type="PIRNR" id="PIRNR006268"/>
    </source>
</evidence>